<organism evidence="3 4">
    <name type="scientific">Paxillus involutus ATCC 200175</name>
    <dbReference type="NCBI Taxonomy" id="664439"/>
    <lineage>
        <taxon>Eukaryota</taxon>
        <taxon>Fungi</taxon>
        <taxon>Dikarya</taxon>
        <taxon>Basidiomycota</taxon>
        <taxon>Agaricomycotina</taxon>
        <taxon>Agaricomycetes</taxon>
        <taxon>Agaricomycetidae</taxon>
        <taxon>Boletales</taxon>
        <taxon>Paxilineae</taxon>
        <taxon>Paxillaceae</taxon>
        <taxon>Paxillus</taxon>
    </lineage>
</organism>
<evidence type="ECO:0000259" key="2">
    <source>
        <dbReference type="Pfam" id="PF08585"/>
    </source>
</evidence>
<keyword evidence="4" id="KW-1185">Reference proteome</keyword>
<dbReference type="Gene3D" id="2.40.50.770">
    <property type="entry name" value="RecQ-mediated genome instability protein Rmi1, C-terminal domain"/>
    <property type="match status" value="1"/>
</dbReference>
<reference evidence="3 4" key="1">
    <citation type="submission" date="2014-06" db="EMBL/GenBank/DDBJ databases">
        <authorList>
            <consortium name="DOE Joint Genome Institute"/>
            <person name="Kuo A."/>
            <person name="Kohler A."/>
            <person name="Nagy L.G."/>
            <person name="Floudas D."/>
            <person name="Copeland A."/>
            <person name="Barry K.W."/>
            <person name="Cichocki N."/>
            <person name="Veneault-Fourrey C."/>
            <person name="LaButti K."/>
            <person name="Lindquist E.A."/>
            <person name="Lipzen A."/>
            <person name="Lundell T."/>
            <person name="Morin E."/>
            <person name="Murat C."/>
            <person name="Sun H."/>
            <person name="Tunlid A."/>
            <person name="Henrissat B."/>
            <person name="Grigoriev I.V."/>
            <person name="Hibbett D.S."/>
            <person name="Martin F."/>
            <person name="Nordberg H.P."/>
            <person name="Cantor M.N."/>
            <person name="Hua S.X."/>
        </authorList>
    </citation>
    <scope>NUCLEOTIDE SEQUENCE [LARGE SCALE GENOMIC DNA]</scope>
    <source>
        <strain evidence="3 4">ATCC 200175</strain>
    </source>
</reference>
<sequence length="186" mass="21141">MTGPAPLVEIRSITDITRSAFGLSNTHHTRLDHADLGLAQPDGNHNGEQQQQDEEDGVPVPRFLRGVLRFELSNGCTTFSDIEFRFLVKLELGITPLGYKFTWKPSDTIESLRPLDLIVDLRIRRTQCSVRFIREHVYAFFIRSTLPTPTLPIPSSPLDAIAEEDQDGHPRYEIALEMNITIEMRN</sequence>
<protein>
    <recommendedName>
        <fullName evidence="2">RecQ mediated genome instability protein 1 OB-fold domain-containing protein</fullName>
    </recommendedName>
</protein>
<feature type="domain" description="RecQ mediated genome instability protein 1 OB-fold" evidence="2">
    <location>
        <begin position="7"/>
        <end position="102"/>
    </location>
</feature>
<feature type="region of interest" description="Disordered" evidence="1">
    <location>
        <begin position="36"/>
        <end position="57"/>
    </location>
</feature>
<evidence type="ECO:0000313" key="4">
    <source>
        <dbReference type="Proteomes" id="UP000053647"/>
    </source>
</evidence>
<dbReference type="Pfam" id="PF08585">
    <property type="entry name" value="RMI1_N_C"/>
    <property type="match status" value="1"/>
</dbReference>
<name>A0A0C9T1M9_PAXIN</name>
<dbReference type="InterPro" id="IPR013894">
    <property type="entry name" value="RMI1_OB"/>
</dbReference>
<gene>
    <name evidence="3" type="ORF">PAXINDRAFT_17306</name>
</gene>
<evidence type="ECO:0000313" key="3">
    <source>
        <dbReference type="EMBL" id="KIJ09600.1"/>
    </source>
</evidence>
<dbReference type="EMBL" id="KN819448">
    <property type="protein sequence ID" value="KIJ09600.1"/>
    <property type="molecule type" value="Genomic_DNA"/>
</dbReference>
<dbReference type="InterPro" id="IPR042470">
    <property type="entry name" value="RMI1_N_C_sf"/>
</dbReference>
<dbReference type="Proteomes" id="UP000053647">
    <property type="component" value="Unassembled WGS sequence"/>
</dbReference>
<dbReference type="HOGENOM" id="CLU_1454853_0_0_1"/>
<dbReference type="OrthoDB" id="341511at2759"/>
<dbReference type="AlphaFoldDB" id="A0A0C9T1M9"/>
<accession>A0A0C9T1M9</accession>
<reference evidence="4" key="2">
    <citation type="submission" date="2015-01" db="EMBL/GenBank/DDBJ databases">
        <title>Evolutionary Origins and Diversification of the Mycorrhizal Mutualists.</title>
        <authorList>
            <consortium name="DOE Joint Genome Institute"/>
            <consortium name="Mycorrhizal Genomics Consortium"/>
            <person name="Kohler A."/>
            <person name="Kuo A."/>
            <person name="Nagy L.G."/>
            <person name="Floudas D."/>
            <person name="Copeland A."/>
            <person name="Barry K.W."/>
            <person name="Cichocki N."/>
            <person name="Veneault-Fourrey C."/>
            <person name="LaButti K."/>
            <person name="Lindquist E.A."/>
            <person name="Lipzen A."/>
            <person name="Lundell T."/>
            <person name="Morin E."/>
            <person name="Murat C."/>
            <person name="Riley R."/>
            <person name="Ohm R."/>
            <person name="Sun H."/>
            <person name="Tunlid A."/>
            <person name="Henrissat B."/>
            <person name="Grigoriev I.V."/>
            <person name="Hibbett D.S."/>
            <person name="Martin F."/>
        </authorList>
    </citation>
    <scope>NUCLEOTIDE SEQUENCE [LARGE SCALE GENOMIC DNA]</scope>
    <source>
        <strain evidence="4">ATCC 200175</strain>
    </source>
</reference>
<proteinExistence type="predicted"/>
<evidence type="ECO:0000256" key="1">
    <source>
        <dbReference type="SAM" id="MobiDB-lite"/>
    </source>
</evidence>